<dbReference type="EMBL" id="JARYMX010000004">
    <property type="protein sequence ID" value="KAJ9550378.1"/>
    <property type="molecule type" value="Genomic_DNA"/>
</dbReference>
<sequence>MRQAIVMAVLVMVLAGSQVSTAVTCSLSELQACFSNDFYSNITVSVTTTTTPVTTTKFVITCITTIQLVLHEVVRTALMHMSVHKEPNLGTVFYFSQLHGDCRHLWAYHSHLLIETNIQTSPVCKEILLLIMFFFLYLFLKILEL</sequence>
<evidence type="ECO:0000256" key="1">
    <source>
        <dbReference type="SAM" id="Phobius"/>
    </source>
</evidence>
<keyword evidence="1" id="KW-0812">Transmembrane</keyword>
<gene>
    <name evidence="3" type="ORF">OSB04_014423</name>
</gene>
<name>A0AA38SX99_9ASTR</name>
<evidence type="ECO:0000313" key="3">
    <source>
        <dbReference type="EMBL" id="KAJ9550378.1"/>
    </source>
</evidence>
<keyword evidence="4" id="KW-1185">Reference proteome</keyword>
<evidence type="ECO:0000313" key="4">
    <source>
        <dbReference type="Proteomes" id="UP001172457"/>
    </source>
</evidence>
<feature type="transmembrane region" description="Helical" evidence="1">
    <location>
        <begin position="127"/>
        <end position="143"/>
    </location>
</feature>
<proteinExistence type="predicted"/>
<protein>
    <submittedName>
        <fullName evidence="3">Uncharacterized protein</fullName>
    </submittedName>
</protein>
<evidence type="ECO:0000256" key="2">
    <source>
        <dbReference type="SAM" id="SignalP"/>
    </source>
</evidence>
<feature type="chain" id="PRO_5041281475" evidence="2">
    <location>
        <begin position="23"/>
        <end position="145"/>
    </location>
</feature>
<dbReference type="AlphaFoldDB" id="A0AA38SX99"/>
<keyword evidence="1" id="KW-0472">Membrane</keyword>
<keyword evidence="2" id="KW-0732">Signal</keyword>
<keyword evidence="1" id="KW-1133">Transmembrane helix</keyword>
<reference evidence="3" key="1">
    <citation type="submission" date="2023-03" db="EMBL/GenBank/DDBJ databases">
        <title>Chromosome-scale reference genome and RAD-based genetic map of yellow starthistle (Centaurea solstitialis) reveal putative structural variation and QTLs associated with invader traits.</title>
        <authorList>
            <person name="Reatini B."/>
            <person name="Cang F.A."/>
            <person name="Jiang Q."/>
            <person name="Mckibben M.T.W."/>
            <person name="Barker M.S."/>
            <person name="Rieseberg L.H."/>
            <person name="Dlugosch K.M."/>
        </authorList>
    </citation>
    <scope>NUCLEOTIDE SEQUENCE</scope>
    <source>
        <strain evidence="3">CAN-66</strain>
        <tissue evidence="3">Leaf</tissue>
    </source>
</reference>
<organism evidence="3 4">
    <name type="scientific">Centaurea solstitialis</name>
    <name type="common">yellow star-thistle</name>
    <dbReference type="NCBI Taxonomy" id="347529"/>
    <lineage>
        <taxon>Eukaryota</taxon>
        <taxon>Viridiplantae</taxon>
        <taxon>Streptophyta</taxon>
        <taxon>Embryophyta</taxon>
        <taxon>Tracheophyta</taxon>
        <taxon>Spermatophyta</taxon>
        <taxon>Magnoliopsida</taxon>
        <taxon>eudicotyledons</taxon>
        <taxon>Gunneridae</taxon>
        <taxon>Pentapetalae</taxon>
        <taxon>asterids</taxon>
        <taxon>campanulids</taxon>
        <taxon>Asterales</taxon>
        <taxon>Asteraceae</taxon>
        <taxon>Carduoideae</taxon>
        <taxon>Cardueae</taxon>
        <taxon>Centaureinae</taxon>
        <taxon>Centaurea</taxon>
    </lineage>
</organism>
<dbReference type="Proteomes" id="UP001172457">
    <property type="component" value="Chromosome 4"/>
</dbReference>
<accession>A0AA38SX99</accession>
<comment type="caution">
    <text evidence="3">The sequence shown here is derived from an EMBL/GenBank/DDBJ whole genome shotgun (WGS) entry which is preliminary data.</text>
</comment>
<feature type="signal peptide" evidence="2">
    <location>
        <begin position="1"/>
        <end position="22"/>
    </location>
</feature>